<dbReference type="HAMAP" id="MF_03064">
    <property type="entry name" value="SLC25A38"/>
    <property type="match status" value="1"/>
</dbReference>
<dbReference type="VEuPathDB" id="FungiDB:CCM_06687"/>
<evidence type="ECO:0000256" key="4">
    <source>
        <dbReference type="ARBA" id="ARBA00022737"/>
    </source>
</evidence>
<dbReference type="PROSITE" id="PS50920">
    <property type="entry name" value="SOLCAR"/>
    <property type="match status" value="3"/>
</dbReference>
<keyword evidence="6 10" id="KW-1133">Transmembrane helix</keyword>
<sequence length="690" mass="75235">MAEALRDLLGLDAPSDAADLEFLEYLESLSLESVLSSEPQALAQISQSMLRSIQALSKRSHKYMVNSAIRHSSLQETIRDLDLRACELTATVPRLDAEAERFSRSLSKSGGSQILAQRKEALHLLENSERIVDLLELPALLLSAVTASPLGYSTSLDLYGHIRRLSSLYPESELVRSVRLQADDAIRQLAIDLITSLTTPNLKLAAALRTTGWLKRIVPELVPDLPAGDSLPAVFLICRFSNLITTLEALNPLRELADEERRRQHSAGQSWSGGQQTERFLKRFIEVFREHSFNIISISKNAGGCAGPETGSGIDNLGSIPPVLSAFPMHLVGMLLEILRTYLPVVKDQASRESILTQVLYCAGSLGRLGADFGMLIPSIGVAEWPDLIKRHRLLAGRLESVIADYKAPFTGVGGEPLQVQPSFCFRSRPLDLLKTRVQQSGQPTLYKSWLELRRSPNQLRALWRGTLPSAIRTGFGSALYFSSLNAIRQYAARSNVPGTGQGGMAGSTALPKLSNTANLLSGAVARTLAGVVLMPLTVIKVRFESSLYSYPSLFSAVKDIKGREGFRGFFSGVGATAMRDAPYAGLTSSNSDAKTVMGTPLAGSINFGSAILAGAACSVVSNPFDAVKTRIQLQPQNYRNMGQAWYKMITEDGFRSLWSGLGLRMGRKALSSALAWTLYEELIRRYGSL</sequence>
<evidence type="ECO:0000256" key="10">
    <source>
        <dbReference type="HAMAP-Rule" id="MF_03064"/>
    </source>
</evidence>
<comment type="subcellular location">
    <subcellularLocation>
        <location evidence="1">Membrane</location>
        <topology evidence="1">Multi-pass membrane protein</topology>
    </subcellularLocation>
    <subcellularLocation>
        <location evidence="10">Mitochondrion inner membrane</location>
        <topology evidence="10">Multi-pass membrane protein</topology>
    </subcellularLocation>
</comment>
<dbReference type="GO" id="GO:0017119">
    <property type="term" value="C:Golgi transport complex"/>
    <property type="evidence" value="ECO:0007669"/>
    <property type="project" value="InterPro"/>
</dbReference>
<evidence type="ECO:0000256" key="3">
    <source>
        <dbReference type="ARBA" id="ARBA00022692"/>
    </source>
</evidence>
<dbReference type="SUPFAM" id="SSF103506">
    <property type="entry name" value="Mitochondrial carrier"/>
    <property type="match status" value="1"/>
</dbReference>
<organism evidence="12 13">
    <name type="scientific">Cordyceps militaris</name>
    <name type="common">Caterpillar fungus</name>
    <name type="synonym">Clavaria militaris</name>
    <dbReference type="NCBI Taxonomy" id="73501"/>
    <lineage>
        <taxon>Eukaryota</taxon>
        <taxon>Fungi</taxon>
        <taxon>Dikarya</taxon>
        <taxon>Ascomycota</taxon>
        <taxon>Pezizomycotina</taxon>
        <taxon>Sordariomycetes</taxon>
        <taxon>Hypocreomycetidae</taxon>
        <taxon>Hypocreales</taxon>
        <taxon>Cordycipitaceae</taxon>
        <taxon>Cordyceps</taxon>
    </lineage>
</organism>
<proteinExistence type="inferred from homology"/>
<keyword evidence="3 10" id="KW-0812">Transmembrane</keyword>
<dbReference type="GO" id="GO:0015187">
    <property type="term" value="F:glycine transmembrane transporter activity"/>
    <property type="evidence" value="ECO:0007669"/>
    <property type="project" value="UniProtKB-UniRule"/>
</dbReference>
<comment type="function">
    <text evidence="10">Mitochondrial glycine transporter that imports glycine into the mitochondrial matrix. Plays an important role in providing glycine for the first enzymatic step in heme biosynthesis, the condensation of glycine with succinyl-CoA to produce 5-aminolevulinate (ALA) in the miochondrial matrix.</text>
</comment>
<dbReference type="PANTHER" id="PTHR46181">
    <property type="entry name" value="MITOCHONDRIAL GLYCINE TRANSPORTER"/>
    <property type="match status" value="1"/>
</dbReference>
<comment type="catalytic activity">
    <reaction evidence="9 10">
        <text>glycine(in) = glycine(out)</text>
        <dbReference type="Rhea" id="RHEA:70715"/>
        <dbReference type="ChEBI" id="CHEBI:57305"/>
    </reaction>
</comment>
<keyword evidence="2 10" id="KW-0813">Transport</keyword>
<dbReference type="InterPro" id="IPR007255">
    <property type="entry name" value="COG8"/>
</dbReference>
<evidence type="ECO:0000256" key="8">
    <source>
        <dbReference type="ARBA" id="ARBA00023136"/>
    </source>
</evidence>
<keyword evidence="8 10" id="KW-0472">Membrane</keyword>
<dbReference type="GO" id="GO:0005743">
    <property type="term" value="C:mitochondrial inner membrane"/>
    <property type="evidence" value="ECO:0007669"/>
    <property type="project" value="UniProtKB-SubCell"/>
</dbReference>
<dbReference type="VEuPathDB" id="FungiDB:A9K55_008216"/>
<dbReference type="Pfam" id="PF04124">
    <property type="entry name" value="Dor1"/>
    <property type="match status" value="2"/>
</dbReference>
<evidence type="ECO:0000313" key="13">
    <source>
        <dbReference type="Proteomes" id="UP000323067"/>
    </source>
</evidence>
<dbReference type="GO" id="GO:1904983">
    <property type="term" value="P:glycine import into mitochondrion"/>
    <property type="evidence" value="ECO:0007669"/>
    <property type="project" value="UniProtKB-UniRule"/>
</dbReference>
<dbReference type="Gene3D" id="1.50.40.10">
    <property type="entry name" value="Mitochondrial carrier domain"/>
    <property type="match status" value="1"/>
</dbReference>
<comment type="similarity">
    <text evidence="10">Belongs to the mitochondrial carrier (TC 2.A.29) family. SLC25A38 subfamily.</text>
</comment>
<evidence type="ECO:0000256" key="2">
    <source>
        <dbReference type="ARBA" id="ARBA00022448"/>
    </source>
</evidence>
<dbReference type="EMBL" id="CP023324">
    <property type="protein sequence ID" value="ATY62006.1"/>
    <property type="molecule type" value="Genomic_DNA"/>
</dbReference>
<feature type="repeat" description="Solcar" evidence="11">
    <location>
        <begin position="602"/>
        <end position="686"/>
    </location>
</feature>
<accession>A0A2H4SFX0</accession>
<dbReference type="Pfam" id="PF00153">
    <property type="entry name" value="Mito_carr"/>
    <property type="match status" value="3"/>
</dbReference>
<evidence type="ECO:0000256" key="7">
    <source>
        <dbReference type="ARBA" id="ARBA00023128"/>
    </source>
</evidence>
<evidence type="ECO:0000256" key="6">
    <source>
        <dbReference type="ARBA" id="ARBA00022989"/>
    </source>
</evidence>
<protein>
    <recommendedName>
        <fullName evidence="10">Mitochondrial glycine transporter</fullName>
    </recommendedName>
    <alternativeName>
        <fullName evidence="10">Solute carrier family 25 member 38 homolog</fullName>
    </alternativeName>
</protein>
<keyword evidence="5 10" id="KW-0999">Mitochondrion inner membrane</keyword>
<feature type="repeat" description="Solcar" evidence="11">
    <location>
        <begin position="514"/>
        <end position="598"/>
    </location>
</feature>
<name>A0A2H4SFX0_CORMI</name>
<reference evidence="12 13" key="1">
    <citation type="journal article" date="2017" name="BMC Genomics">
        <title>Chromosome level assembly and secondary metabolite potential of the parasitic fungus Cordyceps militaris.</title>
        <authorList>
            <person name="Kramer G.J."/>
            <person name="Nodwell J.R."/>
        </authorList>
    </citation>
    <scope>NUCLEOTIDE SEQUENCE [LARGE SCALE GENOMIC DNA]</scope>
    <source>
        <strain evidence="12 13">ATCC 34164</strain>
    </source>
</reference>
<dbReference type="PANTHER" id="PTHR46181:SF3">
    <property type="entry name" value="MITOCHONDRIAL GLYCINE TRANSPORTER"/>
    <property type="match status" value="1"/>
</dbReference>
<dbReference type="InterPro" id="IPR018108">
    <property type="entry name" value="MCP_transmembrane"/>
</dbReference>
<dbReference type="Proteomes" id="UP000323067">
    <property type="component" value="Chromosome vii"/>
</dbReference>
<evidence type="ECO:0000256" key="1">
    <source>
        <dbReference type="ARBA" id="ARBA00004141"/>
    </source>
</evidence>
<dbReference type="InterPro" id="IPR030847">
    <property type="entry name" value="Hem25/SLC25A38"/>
</dbReference>
<dbReference type="InterPro" id="IPR023395">
    <property type="entry name" value="MCP_dom_sf"/>
</dbReference>
<evidence type="ECO:0000313" key="12">
    <source>
        <dbReference type="EMBL" id="ATY62006.1"/>
    </source>
</evidence>
<dbReference type="OrthoDB" id="1661054at2759"/>
<keyword evidence="4 10" id="KW-0677">Repeat</keyword>
<keyword evidence="7 10" id="KW-0496">Mitochondrion</keyword>
<evidence type="ECO:0000256" key="5">
    <source>
        <dbReference type="ARBA" id="ARBA00022792"/>
    </source>
</evidence>
<feature type="repeat" description="Solcar" evidence="11">
    <location>
        <begin position="406"/>
        <end position="491"/>
    </location>
</feature>
<gene>
    <name evidence="12" type="ORF">A9K55_008216</name>
</gene>
<evidence type="ECO:0000256" key="9">
    <source>
        <dbReference type="ARBA" id="ARBA00034060"/>
    </source>
</evidence>
<evidence type="ECO:0000256" key="11">
    <source>
        <dbReference type="PROSITE-ProRule" id="PRU00282"/>
    </source>
</evidence>
<dbReference type="AlphaFoldDB" id="A0A2H4SFX0"/>